<dbReference type="AlphaFoldDB" id="A0AAV6GVU8"/>
<organism evidence="2 3">
    <name type="scientific">Alosa alosa</name>
    <name type="common">allis shad</name>
    <dbReference type="NCBI Taxonomy" id="278164"/>
    <lineage>
        <taxon>Eukaryota</taxon>
        <taxon>Metazoa</taxon>
        <taxon>Chordata</taxon>
        <taxon>Craniata</taxon>
        <taxon>Vertebrata</taxon>
        <taxon>Euteleostomi</taxon>
        <taxon>Actinopterygii</taxon>
        <taxon>Neopterygii</taxon>
        <taxon>Teleostei</taxon>
        <taxon>Clupei</taxon>
        <taxon>Clupeiformes</taxon>
        <taxon>Clupeoidei</taxon>
        <taxon>Clupeidae</taxon>
        <taxon>Alosa</taxon>
    </lineage>
</organism>
<keyword evidence="1" id="KW-0732">Signal</keyword>
<name>A0AAV6GVU8_9TELE</name>
<feature type="signal peptide" evidence="1">
    <location>
        <begin position="1"/>
        <end position="17"/>
    </location>
</feature>
<dbReference type="InterPro" id="IPR044925">
    <property type="entry name" value="His-Me_finger_sf"/>
</dbReference>
<evidence type="ECO:0000256" key="1">
    <source>
        <dbReference type="SAM" id="SignalP"/>
    </source>
</evidence>
<sequence>MKLIGLLLLALVSLVEGEEIANSRRGTPSFVTAFPAFFDRNTPVTPTVFRGAQFVQICQKYKNVYRYATLYDTRNRIPVYSAYTYAGYAQTTRSGSWMIEPQLDDPRALCRDGH</sequence>
<protein>
    <submittedName>
        <fullName evidence="2">Uncharacterized protein</fullName>
    </submittedName>
</protein>
<gene>
    <name evidence="2" type="ORF">AALO_G00089890</name>
</gene>
<feature type="chain" id="PRO_5043675184" evidence="1">
    <location>
        <begin position="18"/>
        <end position="114"/>
    </location>
</feature>
<reference evidence="2" key="1">
    <citation type="submission" date="2020-10" db="EMBL/GenBank/DDBJ databases">
        <title>Chromosome-scale genome assembly of the Allis shad, Alosa alosa.</title>
        <authorList>
            <person name="Margot Z."/>
            <person name="Christophe K."/>
            <person name="Cabau C."/>
            <person name="Louis A."/>
            <person name="Berthelot C."/>
            <person name="Parey E."/>
            <person name="Roest Crollius H."/>
            <person name="Montfort J."/>
            <person name="Robinson-Rechavi M."/>
            <person name="Bucao C."/>
            <person name="Bouchez O."/>
            <person name="Gislard M."/>
            <person name="Lluch J."/>
            <person name="Milhes M."/>
            <person name="Lampietro C."/>
            <person name="Lopez Roques C."/>
            <person name="Donnadieu C."/>
            <person name="Braasch I."/>
            <person name="Desvignes T."/>
            <person name="Postlethwait J."/>
            <person name="Bobe J."/>
            <person name="Guiguen Y."/>
        </authorList>
    </citation>
    <scope>NUCLEOTIDE SEQUENCE</scope>
    <source>
        <strain evidence="2">M-15738</strain>
        <tissue evidence="2">Blood</tissue>
    </source>
</reference>
<dbReference type="InterPro" id="IPR044929">
    <property type="entry name" value="DNA/RNA_non-sp_Endonuclease_sf"/>
</dbReference>
<dbReference type="InterPro" id="IPR039015">
    <property type="entry name" value="ENDOD1"/>
</dbReference>
<proteinExistence type="predicted"/>
<evidence type="ECO:0000313" key="3">
    <source>
        <dbReference type="Proteomes" id="UP000823561"/>
    </source>
</evidence>
<dbReference type="Gene3D" id="3.40.570.10">
    <property type="entry name" value="Extracellular Endonuclease, subunit A"/>
    <property type="match status" value="1"/>
</dbReference>
<dbReference type="Proteomes" id="UP000823561">
    <property type="component" value="Chromosome 7"/>
</dbReference>
<keyword evidence="3" id="KW-1185">Reference proteome</keyword>
<dbReference type="SUPFAM" id="SSF54060">
    <property type="entry name" value="His-Me finger endonucleases"/>
    <property type="match status" value="1"/>
</dbReference>
<evidence type="ECO:0000313" key="2">
    <source>
        <dbReference type="EMBL" id="KAG5277656.1"/>
    </source>
</evidence>
<dbReference type="EMBL" id="JADWDJ010000007">
    <property type="protein sequence ID" value="KAG5277656.1"/>
    <property type="molecule type" value="Genomic_DNA"/>
</dbReference>
<comment type="caution">
    <text evidence="2">The sequence shown here is derived from an EMBL/GenBank/DDBJ whole genome shotgun (WGS) entry which is preliminary data.</text>
</comment>
<dbReference type="PANTHER" id="PTHR21472:SF26">
    <property type="entry name" value="ENDONUCLEASE DOMAIN CONTAINING 1"/>
    <property type="match status" value="1"/>
</dbReference>
<dbReference type="PANTHER" id="PTHR21472">
    <property type="entry name" value="ENDONUCLEASE DOMAIN-CONTAINING 1 PROTEIN ENDOD1"/>
    <property type="match status" value="1"/>
</dbReference>
<accession>A0AAV6GVU8</accession>